<evidence type="ECO:0000313" key="1">
    <source>
        <dbReference type="EMBL" id="CAI2384865.1"/>
    </source>
</evidence>
<organism evidence="1 2">
    <name type="scientific">Euplotes crassus</name>
    <dbReference type="NCBI Taxonomy" id="5936"/>
    <lineage>
        <taxon>Eukaryota</taxon>
        <taxon>Sar</taxon>
        <taxon>Alveolata</taxon>
        <taxon>Ciliophora</taxon>
        <taxon>Intramacronucleata</taxon>
        <taxon>Spirotrichea</taxon>
        <taxon>Hypotrichia</taxon>
        <taxon>Euplotida</taxon>
        <taxon>Euplotidae</taxon>
        <taxon>Moneuplotes</taxon>
    </lineage>
</organism>
<evidence type="ECO:0000313" key="2">
    <source>
        <dbReference type="Proteomes" id="UP001295684"/>
    </source>
</evidence>
<comment type="caution">
    <text evidence="1">The sequence shown here is derived from an EMBL/GenBank/DDBJ whole genome shotgun (WGS) entry which is preliminary data.</text>
</comment>
<dbReference type="EMBL" id="CAMPGE010027214">
    <property type="protein sequence ID" value="CAI2384865.1"/>
    <property type="molecule type" value="Genomic_DNA"/>
</dbReference>
<accession>A0AAD1Y5U3</accession>
<reference evidence="1" key="1">
    <citation type="submission" date="2023-07" db="EMBL/GenBank/DDBJ databases">
        <authorList>
            <consortium name="AG Swart"/>
            <person name="Singh M."/>
            <person name="Singh A."/>
            <person name="Seah K."/>
            <person name="Emmerich C."/>
        </authorList>
    </citation>
    <scope>NUCLEOTIDE SEQUENCE</scope>
    <source>
        <strain evidence="1">DP1</strain>
    </source>
</reference>
<gene>
    <name evidence="1" type="ORF">ECRASSUSDP1_LOCUS26405</name>
</gene>
<protein>
    <submittedName>
        <fullName evidence="1">Uncharacterized protein</fullName>
    </submittedName>
</protein>
<keyword evidence="2" id="KW-1185">Reference proteome</keyword>
<sequence length="378" mass="43493">MSNFSLSNHRKSQFAPLKTLKKAPIVSRPTSDQKNMLKPKLEEAAAKIREKCDIFLSSKELLYPQKIHECLDPSGPKVISFQPPIQYRGASLGKILQQQRNSCDCSQGNLCNLRVTPGLDIEKNKGIVKLNNYINKTRNRDKIDIRKMIRRSAENCRFPESILFNTKEFKNAELQIKPKKDATSVQTSIKKSYNRKATRKLIEDLKNRTLQLQTPTSIHSPLGHSKTTLTSPKASLKQAGSSFVIPKIGKRSYIITKSKRRPLIKETTNIYSRFLATQPNFNFSVKLTHKETSDKDTEEKKEQRKSVLRVVDKFLKMKKLTGVKTSLRSSVSRNENPWIRNPKKTIDPSQIFRRDSKTQHNTRFTRIGTFYNHSQTFT</sequence>
<name>A0AAD1Y5U3_EUPCR</name>
<dbReference type="AlphaFoldDB" id="A0AAD1Y5U3"/>
<proteinExistence type="predicted"/>
<dbReference type="Proteomes" id="UP001295684">
    <property type="component" value="Unassembled WGS sequence"/>
</dbReference>